<name>A0A8C5NJ94_JUNHY</name>
<dbReference type="CDD" id="cd00104">
    <property type="entry name" value="KAZAL_FS"/>
    <property type="match status" value="1"/>
</dbReference>
<accession>A0A8C5NJ94</accession>
<dbReference type="AlphaFoldDB" id="A0A8C5NJ94"/>
<dbReference type="Pfam" id="PF00050">
    <property type="entry name" value="Kazal_1"/>
    <property type="match status" value="1"/>
</dbReference>
<keyword evidence="5" id="KW-0677">Repeat</keyword>
<feature type="domain" description="Kazal-like" evidence="9">
    <location>
        <begin position="47"/>
        <end position="102"/>
    </location>
</feature>
<evidence type="ECO:0000256" key="7">
    <source>
        <dbReference type="ARBA" id="ARBA00023157"/>
    </source>
</evidence>
<proteinExistence type="predicted"/>
<dbReference type="SMART" id="SM00280">
    <property type="entry name" value="KAZAL"/>
    <property type="match status" value="1"/>
</dbReference>
<reference evidence="10" key="1">
    <citation type="submission" date="2025-08" db="UniProtKB">
        <authorList>
            <consortium name="Ensembl"/>
        </authorList>
    </citation>
    <scope>IDENTIFICATION</scope>
</reference>
<dbReference type="InterPro" id="IPR050159">
    <property type="entry name" value="Kazal-type_SerProtInhib"/>
</dbReference>
<dbReference type="PROSITE" id="PS00282">
    <property type="entry name" value="KAZAL_1"/>
    <property type="match status" value="1"/>
</dbReference>
<sequence>MGLLPLGWQLCGHKWGPLPWGAPLLVLSLLSQQLFLFFELSPNVISFSLQLDCERILHGVKGGRIFCSESSQPVCGTDGKTYKNECDLCSAGHPPFPRRCHLLEVRELAAMLSIPRRDGCN</sequence>
<comment type="subcellular location">
    <subcellularLocation>
        <location evidence="1">Secreted</location>
    </subcellularLocation>
</comment>
<keyword evidence="6" id="KW-0722">Serine protease inhibitor</keyword>
<dbReference type="SUPFAM" id="SSF100895">
    <property type="entry name" value="Kazal-type serine protease inhibitors"/>
    <property type="match status" value="1"/>
</dbReference>
<reference evidence="10" key="2">
    <citation type="submission" date="2025-09" db="UniProtKB">
        <authorList>
            <consortium name="Ensembl"/>
        </authorList>
    </citation>
    <scope>IDENTIFICATION</scope>
</reference>
<evidence type="ECO:0000256" key="6">
    <source>
        <dbReference type="ARBA" id="ARBA00022900"/>
    </source>
</evidence>
<keyword evidence="8" id="KW-0325">Glycoprotein</keyword>
<dbReference type="InterPro" id="IPR002350">
    <property type="entry name" value="Kazal_dom"/>
</dbReference>
<dbReference type="GO" id="GO:0005576">
    <property type="term" value="C:extracellular region"/>
    <property type="evidence" value="ECO:0007669"/>
    <property type="project" value="UniProtKB-SubCell"/>
</dbReference>
<evidence type="ECO:0000313" key="11">
    <source>
        <dbReference type="Proteomes" id="UP000694408"/>
    </source>
</evidence>
<dbReference type="PANTHER" id="PTHR47499">
    <property type="entry name" value="SERINE PROTEASE INHIBITOR KAZAL-TYPE 7 SPINK7"/>
    <property type="match status" value="1"/>
</dbReference>
<protein>
    <recommendedName>
        <fullName evidence="2">Ovomucoid</fullName>
    </recommendedName>
</protein>
<evidence type="ECO:0000256" key="5">
    <source>
        <dbReference type="ARBA" id="ARBA00022737"/>
    </source>
</evidence>
<keyword evidence="4" id="KW-0646">Protease inhibitor</keyword>
<dbReference type="PROSITE" id="PS51465">
    <property type="entry name" value="KAZAL_2"/>
    <property type="match status" value="1"/>
</dbReference>
<dbReference type="PANTHER" id="PTHR47499:SF1">
    <property type="entry name" value="SERINE PROTEASE INHIBITOR KAZAL-TYPE 7"/>
    <property type="match status" value="1"/>
</dbReference>
<dbReference type="Ensembl" id="ENSJHYT00000003971.1">
    <property type="protein sequence ID" value="ENSJHYP00000003232.1"/>
    <property type="gene ID" value="ENSJHYG00000002672.1"/>
</dbReference>
<keyword evidence="3" id="KW-0964">Secreted</keyword>
<evidence type="ECO:0000256" key="8">
    <source>
        <dbReference type="ARBA" id="ARBA00023180"/>
    </source>
</evidence>
<dbReference type="Proteomes" id="UP000694408">
    <property type="component" value="Unplaced"/>
</dbReference>
<evidence type="ECO:0000313" key="10">
    <source>
        <dbReference type="Ensembl" id="ENSJHYP00000003232.1"/>
    </source>
</evidence>
<keyword evidence="7" id="KW-1015">Disulfide bond</keyword>
<keyword evidence="11" id="KW-1185">Reference proteome</keyword>
<dbReference type="GO" id="GO:0004867">
    <property type="term" value="F:serine-type endopeptidase inhibitor activity"/>
    <property type="evidence" value="ECO:0007669"/>
    <property type="project" value="UniProtKB-KW"/>
</dbReference>
<organism evidence="10 11">
    <name type="scientific">Junco hyemalis</name>
    <name type="common">Dark-eyed junco</name>
    <dbReference type="NCBI Taxonomy" id="40217"/>
    <lineage>
        <taxon>Eukaryota</taxon>
        <taxon>Metazoa</taxon>
        <taxon>Chordata</taxon>
        <taxon>Craniata</taxon>
        <taxon>Vertebrata</taxon>
        <taxon>Euteleostomi</taxon>
        <taxon>Archelosauria</taxon>
        <taxon>Archosauria</taxon>
        <taxon>Dinosauria</taxon>
        <taxon>Saurischia</taxon>
        <taxon>Theropoda</taxon>
        <taxon>Coelurosauria</taxon>
        <taxon>Aves</taxon>
        <taxon>Neognathae</taxon>
        <taxon>Neoaves</taxon>
        <taxon>Telluraves</taxon>
        <taxon>Australaves</taxon>
        <taxon>Passeriformes</taxon>
        <taxon>Passerellidae</taxon>
        <taxon>Junco</taxon>
    </lineage>
</organism>
<evidence type="ECO:0000256" key="1">
    <source>
        <dbReference type="ARBA" id="ARBA00004613"/>
    </source>
</evidence>
<dbReference type="InterPro" id="IPR036058">
    <property type="entry name" value="Kazal_dom_sf"/>
</dbReference>
<evidence type="ECO:0000256" key="3">
    <source>
        <dbReference type="ARBA" id="ARBA00022525"/>
    </source>
</evidence>
<evidence type="ECO:0000256" key="2">
    <source>
        <dbReference type="ARBA" id="ARBA00019248"/>
    </source>
</evidence>
<dbReference type="Gene3D" id="3.30.60.30">
    <property type="match status" value="1"/>
</dbReference>
<evidence type="ECO:0000259" key="9">
    <source>
        <dbReference type="PROSITE" id="PS51465"/>
    </source>
</evidence>
<evidence type="ECO:0000256" key="4">
    <source>
        <dbReference type="ARBA" id="ARBA00022690"/>
    </source>
</evidence>